<evidence type="ECO:0000313" key="2">
    <source>
        <dbReference type="EMBL" id="CDP32024.1"/>
    </source>
</evidence>
<name>B2AVX6_PODAN</name>
<organism evidence="1">
    <name type="scientific">Podospora anserina (strain S / ATCC MYA-4624 / DSM 980 / FGSC 10383)</name>
    <name type="common">Pleurage anserina</name>
    <dbReference type="NCBI Taxonomy" id="515849"/>
    <lineage>
        <taxon>Eukaryota</taxon>
        <taxon>Fungi</taxon>
        <taxon>Dikarya</taxon>
        <taxon>Ascomycota</taxon>
        <taxon>Pezizomycotina</taxon>
        <taxon>Sordariomycetes</taxon>
        <taxon>Sordariomycetidae</taxon>
        <taxon>Sordariales</taxon>
        <taxon>Podosporaceae</taxon>
        <taxon>Podospora</taxon>
        <taxon>Podospora anserina</taxon>
    </lineage>
</organism>
<accession>B2AVX6</accession>
<proteinExistence type="predicted"/>
<evidence type="ECO:0000313" key="3">
    <source>
        <dbReference type="Proteomes" id="UP000001197"/>
    </source>
</evidence>
<keyword evidence="3" id="KW-1185">Reference proteome</keyword>
<dbReference type="GeneID" id="6192402"/>
<dbReference type="Proteomes" id="UP000001197">
    <property type="component" value="Chromosome 7"/>
</dbReference>
<protein>
    <submittedName>
        <fullName evidence="1">Podospora anserina S mat+ genomic DNA chromosome 7, supercontig 1</fullName>
    </submittedName>
</protein>
<reference evidence="3" key="3">
    <citation type="journal article" date="2014" name="Genetics">
        <title>Maintaining two mating types: Structure of the mating type locus and its role in heterokaryosis in Podospora anserina.</title>
        <authorList>
            <person name="Grognet P."/>
            <person name="Bidard F."/>
            <person name="Kuchly C."/>
            <person name="Tong L.C.H."/>
            <person name="Coppin E."/>
            <person name="Benkhali J.A."/>
            <person name="Couloux A."/>
            <person name="Wincker P."/>
            <person name="Debuchy R."/>
            <person name="Silar P."/>
        </authorList>
    </citation>
    <scope>GENOME REANNOTATION</scope>
    <source>
        <strain evidence="3">S / ATCC MYA-4624 / DSM 980 / FGSC 10383</strain>
    </source>
</reference>
<reference evidence="1 3" key="1">
    <citation type="journal article" date="2008" name="Genome Biol.">
        <title>The genome sequence of the model ascomycete fungus Podospora anserina.</title>
        <authorList>
            <person name="Espagne E."/>
            <person name="Lespinet O."/>
            <person name="Malagnac F."/>
            <person name="Da Silva C."/>
            <person name="Jaillon O."/>
            <person name="Porcel B.M."/>
            <person name="Couloux A."/>
            <person name="Aury J.-M."/>
            <person name="Segurens B."/>
            <person name="Poulain J."/>
            <person name="Anthouard V."/>
            <person name="Grossetete S."/>
            <person name="Khalili H."/>
            <person name="Coppin E."/>
            <person name="Dequard-Chablat M."/>
            <person name="Picard M."/>
            <person name="Contamine V."/>
            <person name="Arnaise S."/>
            <person name="Bourdais A."/>
            <person name="Berteaux-Lecellier V."/>
            <person name="Gautheret D."/>
            <person name="de Vries R.P."/>
            <person name="Battaglia E."/>
            <person name="Coutinho P.M."/>
            <person name="Danchin E.G.J."/>
            <person name="Henrissat B."/>
            <person name="El Khoury R."/>
            <person name="Sainsard-Chanet A."/>
            <person name="Boivin A."/>
            <person name="Pinan-Lucarre B."/>
            <person name="Sellem C.H."/>
            <person name="Debuchy R."/>
            <person name="Wincker P."/>
            <person name="Weissenbach J."/>
            <person name="Silar P."/>
        </authorList>
    </citation>
    <scope>NUCLEOTIDE SEQUENCE [LARGE SCALE GENOMIC DNA]</scope>
    <source>
        <strain evidence="3">S / ATCC MYA-4624 / DSM 980 / FGSC 10383</strain>
        <strain evidence="1">S mat+</strain>
    </source>
</reference>
<dbReference type="RefSeq" id="XP_001907877.1">
    <property type="nucleotide sequence ID" value="XM_001907842.1"/>
</dbReference>
<dbReference type="EMBL" id="CU633900">
    <property type="protein sequence ID" value="CAP68550.1"/>
    <property type="molecule type" value="Genomic_DNA"/>
</dbReference>
<gene>
    <name evidence="1" type="ORF">PODANS_7_5220</name>
</gene>
<dbReference type="InParanoid" id="B2AVX6"/>
<reference evidence="2" key="4">
    <citation type="submission" date="2014-09" db="EMBL/GenBank/DDBJ databases">
        <title>Maintaining two mating types: Structure of the mating type locus and its role in heterokaryosis in Podospora anserina.</title>
        <authorList>
            <person name="Grognet P."/>
            <person name="Bidard F."/>
            <person name="Kuchly C."/>
            <person name="Chan Ho Tong L."/>
            <person name="Coppin E."/>
            <person name="Ait Benkhali J."/>
            <person name="Couloux A."/>
            <person name="Wincker P."/>
            <person name="Debuchy R."/>
            <person name="Silar P."/>
        </authorList>
    </citation>
    <scope>NUCLEOTIDE SEQUENCE</scope>
</reference>
<dbReference type="AlphaFoldDB" id="B2AVX6"/>
<dbReference type="VEuPathDB" id="FungiDB:PODANS_7_5220"/>
<dbReference type="EMBL" id="FO904942">
    <property type="protein sequence ID" value="CDP32024.1"/>
    <property type="molecule type" value="Genomic_DNA"/>
</dbReference>
<reference evidence="1" key="2">
    <citation type="submission" date="2008-07" db="EMBL/GenBank/DDBJ databases">
        <authorList>
            <person name="Genoscope - CEA"/>
        </authorList>
    </citation>
    <scope>NUCLEOTIDE SEQUENCE</scope>
    <source>
        <strain evidence="1">S mat+</strain>
    </source>
</reference>
<sequence length="151" mass="16866">MSYLSPFMVDLQHTYITSQQSCNKSRSLQVPGLALFFLRGLFPRGDCFVAQLALSHRRRVTRGSCCFCLVGLSRSRSNASTVGGIFQSFVDFPPLIPLLPPQPTIYPWTPGRGHRPVWLFASSPPNPRPSDQTVTPLRHLRQASVTPVSQR</sequence>
<evidence type="ECO:0000313" key="1">
    <source>
        <dbReference type="EMBL" id="CAP68550.1"/>
    </source>
</evidence>
<dbReference type="HOGENOM" id="CLU_1732250_0_0_1"/>
<dbReference type="KEGG" id="pan:PODANSg4912"/>